<name>A0A518H804_9BACT</name>
<accession>A0A518H804</accession>
<proteinExistence type="predicted"/>
<evidence type="ECO:0000313" key="1">
    <source>
        <dbReference type="EMBL" id="QDV36998.1"/>
    </source>
</evidence>
<keyword evidence="2" id="KW-1185">Reference proteome</keyword>
<evidence type="ECO:0000313" key="2">
    <source>
        <dbReference type="Proteomes" id="UP000317835"/>
    </source>
</evidence>
<dbReference type="EMBL" id="CP036426">
    <property type="protein sequence ID" value="QDV36998.1"/>
    <property type="molecule type" value="Genomic_DNA"/>
</dbReference>
<protein>
    <submittedName>
        <fullName evidence="1">Uncharacterized protein</fullName>
    </submittedName>
</protein>
<gene>
    <name evidence="1" type="ORF">ElP_49300</name>
</gene>
<reference evidence="1 2" key="1">
    <citation type="submission" date="2019-02" db="EMBL/GenBank/DDBJ databases">
        <title>Deep-cultivation of Planctomycetes and their phenomic and genomic characterization uncovers novel biology.</title>
        <authorList>
            <person name="Wiegand S."/>
            <person name="Jogler M."/>
            <person name="Boedeker C."/>
            <person name="Pinto D."/>
            <person name="Vollmers J."/>
            <person name="Rivas-Marin E."/>
            <person name="Kohn T."/>
            <person name="Peeters S.H."/>
            <person name="Heuer A."/>
            <person name="Rast P."/>
            <person name="Oberbeckmann S."/>
            <person name="Bunk B."/>
            <person name="Jeske O."/>
            <person name="Meyerdierks A."/>
            <person name="Storesund J.E."/>
            <person name="Kallscheuer N."/>
            <person name="Luecker S."/>
            <person name="Lage O.M."/>
            <person name="Pohl T."/>
            <person name="Merkel B.J."/>
            <person name="Hornburger P."/>
            <person name="Mueller R.-W."/>
            <person name="Bruemmer F."/>
            <person name="Labrenz M."/>
            <person name="Spormann A.M."/>
            <person name="Op den Camp H."/>
            <person name="Overmann J."/>
            <person name="Amann R."/>
            <person name="Jetten M.S.M."/>
            <person name="Mascher T."/>
            <person name="Medema M.H."/>
            <person name="Devos D.P."/>
            <person name="Kaster A.-K."/>
            <person name="Ovreas L."/>
            <person name="Rohde M."/>
            <person name="Galperin M.Y."/>
            <person name="Jogler C."/>
        </authorList>
    </citation>
    <scope>NUCLEOTIDE SEQUENCE [LARGE SCALE GENOMIC DNA]</scope>
    <source>
        <strain evidence="1 2">ElP</strain>
    </source>
</reference>
<dbReference type="RefSeq" id="WP_145274156.1">
    <property type="nucleotide sequence ID" value="NZ_CP036426.1"/>
</dbReference>
<dbReference type="Proteomes" id="UP000317835">
    <property type="component" value="Chromosome"/>
</dbReference>
<dbReference type="AlphaFoldDB" id="A0A518H804"/>
<organism evidence="1 2">
    <name type="scientific">Tautonia plasticadhaerens</name>
    <dbReference type="NCBI Taxonomy" id="2527974"/>
    <lineage>
        <taxon>Bacteria</taxon>
        <taxon>Pseudomonadati</taxon>
        <taxon>Planctomycetota</taxon>
        <taxon>Planctomycetia</taxon>
        <taxon>Isosphaerales</taxon>
        <taxon>Isosphaeraceae</taxon>
        <taxon>Tautonia</taxon>
    </lineage>
</organism>
<dbReference type="OrthoDB" id="213607at2"/>
<sequence length="203" mass="22099">MTGRSNASLLRIAGPSGRALPLESGRTYPPGTRVEVMTGRLRARVATDGYVSGIAGGSSLDRWTGARDLGFGLDVVDFLLEPALEGEPIPGGQYHFGDLVHGDIVRRYVEGPQICTQSRRLAPTVFVGEGFAAVRLRHEWTVAYPPHERAGSAWEQILILPERERVFLAADRATTVAKLPCLSLRIDLPGHIKHRGGKGFEHV</sequence>
<dbReference type="KEGG" id="tpla:ElP_49300"/>